<dbReference type="Gene3D" id="3.30.420.10">
    <property type="entry name" value="Ribonuclease H-like superfamily/Ribonuclease H"/>
    <property type="match status" value="1"/>
</dbReference>
<dbReference type="InterPro" id="IPR036397">
    <property type="entry name" value="RNaseH_sf"/>
</dbReference>
<dbReference type="InterPro" id="IPR012337">
    <property type="entry name" value="RNaseH-like_sf"/>
</dbReference>
<dbReference type="GO" id="GO:0015074">
    <property type="term" value="P:DNA integration"/>
    <property type="evidence" value="ECO:0007669"/>
    <property type="project" value="InterPro"/>
</dbReference>
<sequence length="837" mass="95115">MLQPERCLHTSSQDLSSLWHRRYGHLSHKGLRTLQNKKMVHGLPQFQASNTTCTDCINGKQHRDDIPKISTWRASQPLELIHADICGPISPISNSGKSRKSWVYLLTAKCEALNCFKLFKKMVEKEKGLFVKCLRTYRGGEFTSNDFNDFCKQSGIKRQLTTAYTPQQNGVAERKNRTVMNMVRSVLSDKKIPKTFWPEAVPTLVVKNVTPQEAWSGVKPSVEHFRVFGCLAHVHIPDARRVSEESKGYRLFDPIARKIVVSRDVIFEEEKQWDWGVNYEAQILLDLEWGENEENNEGEERVSENGDEDGNGDRGERSESKGSEEARGREVGNPNGPDENEGRVRRPPPYLNDYVSGEGLSEDEAHMAQVVATEDPFHFEEAVRNVKWRQAMDSEIKSIEKNKTWTLTELPAGAKKIGVKWVYKTKYNEHGEIDKHKARLVAKGYSQKHGIDYTELDVKSAFLHGELSENVYVEQPRGYEKKGKEHLVYKLHKALYGLKQAPRAWFSRIEAHFINEGFQRCDSEQTLFTKRNREGKIIIVSIYVDDLIFTGDDEDMMSEFKSSMLREFDMSDLGSMRFFLGIEVLQRADGIFICQKRYALEILKRFGMLESNEVNSPIIPGFKISKDEDGITVDETYFKQLVGSLMYLTATRPDMMFVTSLISSCEESSSISKGTVNYGIHYKRGGDGKLLAFTDSDYAGDMEDRKSTSGYVVMEFEKTANCYAIYYGSRVCSSCSVCVSSNLDEKGIEGARHGDEVCTHIKCDNSSTIKLSKNPVMHGRSKHIDVRYHFLRNLTKEGSIALVHCGSDDEVADVMTKPLKVDAFQKLRSLLGVCEIA</sequence>
<keyword evidence="2" id="KW-0378">Hydrolase</keyword>
<dbReference type="PANTHER" id="PTHR42648:SF18">
    <property type="entry name" value="RETROTRANSPOSON, UNCLASSIFIED-LIKE PROTEIN"/>
    <property type="match status" value="1"/>
</dbReference>
<dbReference type="GO" id="GO:0046872">
    <property type="term" value="F:metal ion binding"/>
    <property type="evidence" value="ECO:0007669"/>
    <property type="project" value="UniProtKB-KW"/>
</dbReference>
<proteinExistence type="predicted"/>
<dbReference type="Pfam" id="PF07727">
    <property type="entry name" value="RVT_2"/>
    <property type="match status" value="1"/>
</dbReference>
<feature type="non-terminal residue" evidence="5">
    <location>
        <position position="837"/>
    </location>
</feature>
<evidence type="ECO:0000259" key="4">
    <source>
        <dbReference type="PROSITE" id="PS50994"/>
    </source>
</evidence>
<evidence type="ECO:0000256" key="2">
    <source>
        <dbReference type="ARBA" id="ARBA00022801"/>
    </source>
</evidence>
<reference evidence="5" key="1">
    <citation type="journal article" date="2019" name="Science">
        <title>Mutation of a bHLH transcription factor allowed almond domestication.</title>
        <authorList>
            <person name="Sanchez-Perez R."/>
            <person name="Pavan S."/>
            <person name="Mazzeo R."/>
            <person name="Moldovan C."/>
            <person name="Aiese Cigliano R."/>
            <person name="Del Cueto J."/>
            <person name="Ricciardi F."/>
            <person name="Lotti C."/>
            <person name="Ricciardi L."/>
            <person name="Dicenta F."/>
            <person name="Lopez-Marques R.L."/>
            <person name="Lindberg Moller B."/>
        </authorList>
    </citation>
    <scope>NUCLEOTIDE SEQUENCE</scope>
</reference>
<dbReference type="EMBL" id="AP019297">
    <property type="protein sequence ID" value="BBG92824.1"/>
    <property type="molecule type" value="Genomic_DNA"/>
</dbReference>
<protein>
    <submittedName>
        <fullName evidence="5">ADP glucose pyrophosphorylase large subunit 1</fullName>
    </submittedName>
</protein>
<dbReference type="Pfam" id="PF25597">
    <property type="entry name" value="SH3_retrovirus"/>
    <property type="match status" value="1"/>
</dbReference>
<dbReference type="InterPro" id="IPR025724">
    <property type="entry name" value="GAG-pre-integrase_dom"/>
</dbReference>
<dbReference type="Pfam" id="PF13976">
    <property type="entry name" value="gag_pre-integrs"/>
    <property type="match status" value="1"/>
</dbReference>
<feature type="domain" description="Integrase catalytic" evidence="4">
    <location>
        <begin position="63"/>
        <end position="228"/>
    </location>
</feature>
<dbReference type="CDD" id="cd09272">
    <property type="entry name" value="RNase_HI_RT_Ty1"/>
    <property type="match status" value="1"/>
</dbReference>
<dbReference type="SUPFAM" id="SSF53098">
    <property type="entry name" value="Ribonuclease H-like"/>
    <property type="match status" value="1"/>
</dbReference>
<keyword evidence="1" id="KW-0479">Metal-binding</keyword>
<dbReference type="AlphaFoldDB" id="A0A4Y1QLW5"/>
<evidence type="ECO:0000256" key="1">
    <source>
        <dbReference type="ARBA" id="ARBA00022723"/>
    </source>
</evidence>
<name>A0A4Y1QLW5_PRUDU</name>
<dbReference type="InterPro" id="IPR001584">
    <property type="entry name" value="Integrase_cat-core"/>
</dbReference>
<gene>
    <name evidence="5" type="ORF">Prudu_000664</name>
</gene>
<dbReference type="GO" id="GO:0003676">
    <property type="term" value="F:nucleic acid binding"/>
    <property type="evidence" value="ECO:0007669"/>
    <property type="project" value="InterPro"/>
</dbReference>
<feature type="compositionally biased region" description="Basic and acidic residues" evidence="3">
    <location>
        <begin position="311"/>
        <end position="330"/>
    </location>
</feature>
<dbReference type="InterPro" id="IPR057670">
    <property type="entry name" value="SH3_retrovirus"/>
</dbReference>
<dbReference type="PANTHER" id="PTHR42648">
    <property type="entry name" value="TRANSPOSASE, PUTATIVE-RELATED"/>
    <property type="match status" value="1"/>
</dbReference>
<dbReference type="PROSITE" id="PS50994">
    <property type="entry name" value="INTEGRASE"/>
    <property type="match status" value="1"/>
</dbReference>
<organism evidence="5">
    <name type="scientific">Prunus dulcis</name>
    <name type="common">Almond</name>
    <name type="synonym">Amygdalus dulcis</name>
    <dbReference type="NCBI Taxonomy" id="3755"/>
    <lineage>
        <taxon>Eukaryota</taxon>
        <taxon>Viridiplantae</taxon>
        <taxon>Streptophyta</taxon>
        <taxon>Embryophyta</taxon>
        <taxon>Tracheophyta</taxon>
        <taxon>Spermatophyta</taxon>
        <taxon>Magnoliopsida</taxon>
        <taxon>eudicotyledons</taxon>
        <taxon>Gunneridae</taxon>
        <taxon>Pentapetalae</taxon>
        <taxon>rosids</taxon>
        <taxon>fabids</taxon>
        <taxon>Rosales</taxon>
        <taxon>Rosaceae</taxon>
        <taxon>Amygdaloideae</taxon>
        <taxon>Amygdaleae</taxon>
        <taxon>Prunus</taxon>
    </lineage>
</organism>
<dbReference type="SUPFAM" id="SSF56672">
    <property type="entry name" value="DNA/RNA polymerases"/>
    <property type="match status" value="1"/>
</dbReference>
<dbReference type="InterPro" id="IPR039537">
    <property type="entry name" value="Retrotran_Ty1/copia-like"/>
</dbReference>
<evidence type="ECO:0000256" key="3">
    <source>
        <dbReference type="SAM" id="MobiDB-lite"/>
    </source>
</evidence>
<dbReference type="InterPro" id="IPR013103">
    <property type="entry name" value="RVT_2"/>
</dbReference>
<feature type="region of interest" description="Disordered" evidence="3">
    <location>
        <begin position="293"/>
        <end position="357"/>
    </location>
</feature>
<dbReference type="InterPro" id="IPR043502">
    <property type="entry name" value="DNA/RNA_pol_sf"/>
</dbReference>
<dbReference type="GO" id="GO:0016787">
    <property type="term" value="F:hydrolase activity"/>
    <property type="evidence" value="ECO:0007669"/>
    <property type="project" value="UniProtKB-KW"/>
</dbReference>
<evidence type="ECO:0000313" key="5">
    <source>
        <dbReference type="EMBL" id="BBG92824.1"/>
    </source>
</evidence>
<accession>A0A4Y1QLW5</accession>